<dbReference type="Gene3D" id="3.40.50.10330">
    <property type="entry name" value="Probable inorganic polyphosphate/atp-NAD kinase, domain 1"/>
    <property type="match status" value="1"/>
</dbReference>
<feature type="domain" description="DAGKc" evidence="9">
    <location>
        <begin position="1"/>
        <end position="134"/>
    </location>
</feature>
<evidence type="ECO:0000256" key="1">
    <source>
        <dbReference type="ARBA" id="ARBA00001946"/>
    </source>
</evidence>
<dbReference type="InterPro" id="IPR045540">
    <property type="entry name" value="YegS/DAGK_C"/>
</dbReference>
<dbReference type="GO" id="GO:0008654">
    <property type="term" value="P:phospholipid biosynthetic process"/>
    <property type="evidence" value="ECO:0007669"/>
    <property type="project" value="UniProtKB-KW"/>
</dbReference>
<dbReference type="Pfam" id="PF19279">
    <property type="entry name" value="YegS_C"/>
    <property type="match status" value="1"/>
</dbReference>
<comment type="cofactor">
    <cofactor evidence="1">
        <name>Mg(2+)</name>
        <dbReference type="ChEBI" id="CHEBI:18420"/>
    </cofactor>
</comment>
<dbReference type="SMART" id="SM00046">
    <property type="entry name" value="DAGKc"/>
    <property type="match status" value="1"/>
</dbReference>
<dbReference type="InterPro" id="IPR017438">
    <property type="entry name" value="ATP-NAD_kinase_N"/>
</dbReference>
<evidence type="ECO:0000256" key="2">
    <source>
        <dbReference type="ARBA" id="ARBA00005983"/>
    </source>
</evidence>
<dbReference type="Proteomes" id="UP000192591">
    <property type="component" value="Unassembled WGS sequence"/>
</dbReference>
<name>A0A1V9ACI7_SACPI</name>
<dbReference type="PANTHER" id="PTHR12358:SF106">
    <property type="entry name" value="LIPID KINASE YEGS"/>
    <property type="match status" value="1"/>
</dbReference>
<dbReference type="PROSITE" id="PS50146">
    <property type="entry name" value="DAGK"/>
    <property type="match status" value="1"/>
</dbReference>
<comment type="caution">
    <text evidence="10">The sequence shown here is derived from an EMBL/GenBank/DDBJ whole genome shotgun (WGS) entry which is preliminary data.</text>
</comment>
<gene>
    <name evidence="10" type="ORF">B1813_01830</name>
</gene>
<dbReference type="AlphaFoldDB" id="A0A1V9ACI7"/>
<dbReference type="PANTHER" id="PTHR12358">
    <property type="entry name" value="SPHINGOSINE KINASE"/>
    <property type="match status" value="1"/>
</dbReference>
<dbReference type="Pfam" id="PF00781">
    <property type="entry name" value="DAGK_cat"/>
    <property type="match status" value="1"/>
</dbReference>
<dbReference type="RefSeq" id="WP_081190272.1">
    <property type="nucleotide sequence ID" value="NZ_MWIH01000002.1"/>
</dbReference>
<keyword evidence="11" id="KW-1185">Reference proteome</keyword>
<keyword evidence="7" id="KW-0594">Phospholipid biosynthesis</keyword>
<evidence type="ECO:0000256" key="6">
    <source>
        <dbReference type="ARBA" id="ARBA00022840"/>
    </source>
</evidence>
<dbReference type="EMBL" id="MWIH01000002">
    <property type="protein sequence ID" value="OQO94842.1"/>
    <property type="molecule type" value="Genomic_DNA"/>
</dbReference>
<reference evidence="10 11" key="1">
    <citation type="submission" date="2017-02" db="EMBL/GenBank/DDBJ databases">
        <title>Draft genome of Saccharomonospora sp. 154.</title>
        <authorList>
            <person name="Alonso-Carmona G.S."/>
            <person name="De La Haba R."/>
            <person name="Vera-Gargallo B."/>
            <person name="Sandoval-Trujillo A.H."/>
            <person name="Ramirez-Duran N."/>
            <person name="Ventosa A."/>
        </authorList>
    </citation>
    <scope>NUCLEOTIDE SEQUENCE [LARGE SCALE GENOMIC DNA]</scope>
    <source>
        <strain evidence="10 11">LRS4.154</strain>
    </source>
</reference>
<evidence type="ECO:0000259" key="9">
    <source>
        <dbReference type="PROSITE" id="PS50146"/>
    </source>
</evidence>
<protein>
    <submittedName>
        <fullName evidence="10">Sphingosine kinase</fullName>
    </submittedName>
</protein>
<dbReference type="STRING" id="1962155.B1813_01830"/>
<keyword evidence="8" id="KW-1208">Phospholipid metabolism</keyword>
<dbReference type="SUPFAM" id="SSF111331">
    <property type="entry name" value="NAD kinase/diacylglycerol kinase-like"/>
    <property type="match status" value="1"/>
</dbReference>
<keyword evidence="4" id="KW-0547">Nucleotide-binding</keyword>
<dbReference type="GO" id="GO:0005524">
    <property type="term" value="F:ATP binding"/>
    <property type="evidence" value="ECO:0007669"/>
    <property type="project" value="UniProtKB-KW"/>
</dbReference>
<evidence type="ECO:0000256" key="5">
    <source>
        <dbReference type="ARBA" id="ARBA00022777"/>
    </source>
</evidence>
<keyword evidence="7" id="KW-0444">Lipid biosynthesis</keyword>
<sequence length="311" mass="32027">MGRRVALAVHPGSGHGTAARIAGTVAERLRAEVDHLELISAATPQALRDSVTACRSAGLDALVVVGGDGAAHQAVQCCAGTEVALGLVPSGTGNDFARALGVPGRPGEAVTALLSALRGGSDRTVDLGRVDGDDPGSSRWFGTVLCTGFDAAVNARANRLPWPSGPRRYDAALLRELLSLRPRPVVVDTDAGSVRVSATLVAVGNTPFYGGGVPICPSARPDDGVFDVTVVGRVSRTRLARILPRLRTGQHVRHPAVHTLRATRVRIEGAAGTEGTAEWPVFADGDPLGALPVNATCVPAALRVLACPQLP</sequence>
<keyword evidence="7" id="KW-0443">Lipid metabolism</keyword>
<dbReference type="GO" id="GO:0004143">
    <property type="term" value="F:ATP-dependent diacylglycerol kinase activity"/>
    <property type="evidence" value="ECO:0007669"/>
    <property type="project" value="TreeGrafter"/>
</dbReference>
<keyword evidence="6" id="KW-0067">ATP-binding</keyword>
<proteinExistence type="inferred from homology"/>
<comment type="similarity">
    <text evidence="2">Belongs to the diacylglycerol/lipid kinase family.</text>
</comment>
<evidence type="ECO:0000256" key="8">
    <source>
        <dbReference type="ARBA" id="ARBA00023264"/>
    </source>
</evidence>
<keyword evidence="5 10" id="KW-0418">Kinase</keyword>
<evidence type="ECO:0000256" key="4">
    <source>
        <dbReference type="ARBA" id="ARBA00022741"/>
    </source>
</evidence>
<dbReference type="InterPro" id="IPR050187">
    <property type="entry name" value="Lipid_Phosphate_FormReg"/>
</dbReference>
<evidence type="ECO:0000256" key="7">
    <source>
        <dbReference type="ARBA" id="ARBA00023209"/>
    </source>
</evidence>
<evidence type="ECO:0000256" key="3">
    <source>
        <dbReference type="ARBA" id="ARBA00022679"/>
    </source>
</evidence>
<evidence type="ECO:0000313" key="11">
    <source>
        <dbReference type="Proteomes" id="UP000192591"/>
    </source>
</evidence>
<dbReference type="InterPro" id="IPR001206">
    <property type="entry name" value="Diacylglycerol_kinase_cat_dom"/>
</dbReference>
<dbReference type="InterPro" id="IPR016064">
    <property type="entry name" value="NAD/diacylglycerol_kinase_sf"/>
</dbReference>
<organism evidence="10 11">
    <name type="scientific">Saccharomonospora piscinae</name>
    <dbReference type="NCBI Taxonomy" id="687388"/>
    <lineage>
        <taxon>Bacteria</taxon>
        <taxon>Bacillati</taxon>
        <taxon>Actinomycetota</taxon>
        <taxon>Actinomycetes</taxon>
        <taxon>Pseudonocardiales</taxon>
        <taxon>Pseudonocardiaceae</taxon>
        <taxon>Saccharomonospora</taxon>
    </lineage>
</organism>
<evidence type="ECO:0000313" key="10">
    <source>
        <dbReference type="EMBL" id="OQO94842.1"/>
    </source>
</evidence>
<dbReference type="GO" id="GO:0005886">
    <property type="term" value="C:plasma membrane"/>
    <property type="evidence" value="ECO:0007669"/>
    <property type="project" value="TreeGrafter"/>
</dbReference>
<accession>A0A1V9ACI7</accession>
<dbReference type="Gene3D" id="2.60.200.40">
    <property type="match status" value="1"/>
</dbReference>
<keyword evidence="3" id="KW-0808">Transferase</keyword>